<dbReference type="EMBL" id="MU276242">
    <property type="protein sequence ID" value="KAI0039963.1"/>
    <property type="molecule type" value="Genomic_DNA"/>
</dbReference>
<reference evidence="1" key="2">
    <citation type="journal article" date="2022" name="New Phytol.">
        <title>Evolutionary transition to the ectomycorrhizal habit in the genomes of a hyperdiverse lineage of mushroom-forming fungi.</title>
        <authorList>
            <person name="Looney B."/>
            <person name="Miyauchi S."/>
            <person name="Morin E."/>
            <person name="Drula E."/>
            <person name="Courty P.E."/>
            <person name="Kohler A."/>
            <person name="Kuo A."/>
            <person name="LaButti K."/>
            <person name="Pangilinan J."/>
            <person name="Lipzen A."/>
            <person name="Riley R."/>
            <person name="Andreopoulos W."/>
            <person name="He G."/>
            <person name="Johnson J."/>
            <person name="Nolan M."/>
            <person name="Tritt A."/>
            <person name="Barry K.W."/>
            <person name="Grigoriev I.V."/>
            <person name="Nagy L.G."/>
            <person name="Hibbett D."/>
            <person name="Henrissat B."/>
            <person name="Matheny P.B."/>
            <person name="Labbe J."/>
            <person name="Martin F.M."/>
        </authorList>
    </citation>
    <scope>NUCLEOTIDE SEQUENCE</scope>
    <source>
        <strain evidence="1">FP105234-sp</strain>
    </source>
</reference>
<name>A0ACB8R7I2_9AGAM</name>
<gene>
    <name evidence="1" type="ORF">FA95DRAFT_1566804</name>
</gene>
<protein>
    <submittedName>
        <fullName evidence="1">Uncharacterized protein</fullName>
    </submittedName>
</protein>
<proteinExistence type="predicted"/>
<evidence type="ECO:0000313" key="2">
    <source>
        <dbReference type="Proteomes" id="UP000814033"/>
    </source>
</evidence>
<keyword evidence="2" id="KW-1185">Reference proteome</keyword>
<accession>A0ACB8R7I2</accession>
<organism evidence="1 2">
    <name type="scientific">Auriscalpium vulgare</name>
    <dbReference type="NCBI Taxonomy" id="40419"/>
    <lineage>
        <taxon>Eukaryota</taxon>
        <taxon>Fungi</taxon>
        <taxon>Dikarya</taxon>
        <taxon>Basidiomycota</taxon>
        <taxon>Agaricomycotina</taxon>
        <taxon>Agaricomycetes</taxon>
        <taxon>Russulales</taxon>
        <taxon>Auriscalpiaceae</taxon>
        <taxon>Auriscalpium</taxon>
    </lineage>
</organism>
<evidence type="ECO:0000313" key="1">
    <source>
        <dbReference type="EMBL" id="KAI0039963.1"/>
    </source>
</evidence>
<reference evidence="1" key="1">
    <citation type="submission" date="2021-02" db="EMBL/GenBank/DDBJ databases">
        <authorList>
            <consortium name="DOE Joint Genome Institute"/>
            <person name="Ahrendt S."/>
            <person name="Looney B.P."/>
            <person name="Miyauchi S."/>
            <person name="Morin E."/>
            <person name="Drula E."/>
            <person name="Courty P.E."/>
            <person name="Chicoki N."/>
            <person name="Fauchery L."/>
            <person name="Kohler A."/>
            <person name="Kuo A."/>
            <person name="Labutti K."/>
            <person name="Pangilinan J."/>
            <person name="Lipzen A."/>
            <person name="Riley R."/>
            <person name="Andreopoulos W."/>
            <person name="He G."/>
            <person name="Johnson J."/>
            <person name="Barry K.W."/>
            <person name="Grigoriev I.V."/>
            <person name="Nagy L."/>
            <person name="Hibbett D."/>
            <person name="Henrissat B."/>
            <person name="Matheny P.B."/>
            <person name="Labbe J."/>
            <person name="Martin F."/>
        </authorList>
    </citation>
    <scope>NUCLEOTIDE SEQUENCE</scope>
    <source>
        <strain evidence="1">FP105234-sp</strain>
    </source>
</reference>
<dbReference type="Proteomes" id="UP000814033">
    <property type="component" value="Unassembled WGS sequence"/>
</dbReference>
<comment type="caution">
    <text evidence="1">The sequence shown here is derived from an EMBL/GenBank/DDBJ whole genome shotgun (WGS) entry which is preliminary data.</text>
</comment>
<sequence length="156" mass="17834">MWINHCSDLGIDAIPSQVCKMCSTPWYWLDCSTSQIARNSESGCRQQFEELEFKLVVTVDPATSIMNAQLVLPSDALWCGIYNMSLTLVKESNPEYELVQLEILPPIINIFPPEEDIIPRENEETWTEEINGRQMTFTSFTGPDTQTTMPLAIDYY</sequence>